<dbReference type="NCBIfam" id="TIGR00165">
    <property type="entry name" value="S18"/>
    <property type="match status" value="1"/>
</dbReference>
<keyword evidence="4 7" id="KW-0689">Ribosomal protein</keyword>
<name>A0A1B0ZF28_9LILI</name>
<sequence>MKKSKQPSKKPTRFLRTLVGSGEKINYRNMSLISRFISERGRIISRRINGLTFKQQQLITFAIKQARFLCLLPFFT</sequence>
<dbReference type="InterPro" id="IPR036870">
    <property type="entry name" value="Ribosomal_bS18_sf"/>
</dbReference>
<dbReference type="GO" id="GO:0070181">
    <property type="term" value="F:small ribosomal subunit rRNA binding"/>
    <property type="evidence" value="ECO:0007669"/>
    <property type="project" value="TreeGrafter"/>
</dbReference>
<keyword evidence="3" id="KW-0694">RNA-binding</keyword>
<accession>A0A1B0ZF28</accession>
<proteinExistence type="inferred from homology"/>
<keyword evidence="5 7" id="KW-0687">Ribonucleoprotein</keyword>
<evidence type="ECO:0000256" key="2">
    <source>
        <dbReference type="ARBA" id="ARBA00022730"/>
    </source>
</evidence>
<dbReference type="PANTHER" id="PTHR13479:SF40">
    <property type="entry name" value="SMALL RIBOSOMAL SUBUNIT PROTEIN BS18M"/>
    <property type="match status" value="1"/>
</dbReference>
<evidence type="ECO:0000256" key="5">
    <source>
        <dbReference type="ARBA" id="ARBA00023274"/>
    </source>
</evidence>
<dbReference type="AlphaFoldDB" id="A0A1B0ZF28"/>
<organism evidence="8">
    <name type="scientific">Thismia tentaculata</name>
    <dbReference type="NCBI Taxonomy" id="1841234"/>
    <lineage>
        <taxon>Eukaryota</taxon>
        <taxon>Viridiplantae</taxon>
        <taxon>Streptophyta</taxon>
        <taxon>Embryophyta</taxon>
        <taxon>Tracheophyta</taxon>
        <taxon>Spermatophyta</taxon>
        <taxon>Magnoliopsida</taxon>
        <taxon>Liliopsida</taxon>
        <taxon>Dioscoreales</taxon>
        <taxon>Thismiaceae</taxon>
        <taxon>Thismia</taxon>
    </lineage>
</organism>
<evidence type="ECO:0000256" key="4">
    <source>
        <dbReference type="ARBA" id="ARBA00022980"/>
    </source>
</evidence>
<dbReference type="GO" id="GO:0005763">
    <property type="term" value="C:mitochondrial small ribosomal subunit"/>
    <property type="evidence" value="ECO:0007669"/>
    <property type="project" value="TreeGrafter"/>
</dbReference>
<dbReference type="SUPFAM" id="SSF46911">
    <property type="entry name" value="Ribosomal protein S18"/>
    <property type="match status" value="1"/>
</dbReference>
<reference evidence="8" key="1">
    <citation type="journal article" date="2016" name="Am. J. Bot.">
        <title>Drastic reduction of plastome size in the mycoheterotrophic Thismia tentaculata relative to that of its autotrophic relative Tacca chantrieri.</title>
        <authorList>
            <person name="Lim G.S."/>
            <person name="Barrett C.F."/>
            <person name="Pang C.C."/>
            <person name="Davis J.I."/>
        </authorList>
    </citation>
    <scope>NUCLEOTIDE SEQUENCE</scope>
</reference>
<dbReference type="HAMAP" id="MF_00270">
    <property type="entry name" value="Ribosomal_bS18"/>
    <property type="match status" value="1"/>
</dbReference>
<dbReference type="PROSITE" id="PS00057">
    <property type="entry name" value="RIBOSOMAL_S18"/>
    <property type="match status" value="1"/>
</dbReference>
<comment type="similarity">
    <text evidence="1 7">Belongs to the bacterial ribosomal protein bS18 family.</text>
</comment>
<evidence type="ECO:0000256" key="1">
    <source>
        <dbReference type="ARBA" id="ARBA00005589"/>
    </source>
</evidence>
<dbReference type="PANTHER" id="PTHR13479">
    <property type="entry name" value="30S RIBOSOMAL PROTEIN S18"/>
    <property type="match status" value="1"/>
</dbReference>
<protein>
    <recommendedName>
        <fullName evidence="6">Small ribosomal subunit protein bS18c</fullName>
    </recommendedName>
</protein>
<dbReference type="Pfam" id="PF01084">
    <property type="entry name" value="Ribosomal_S18"/>
    <property type="match status" value="1"/>
</dbReference>
<dbReference type="InterPro" id="IPR001648">
    <property type="entry name" value="Ribosomal_bS18"/>
</dbReference>
<dbReference type="FunFam" id="4.10.640.10:FF:000002">
    <property type="entry name" value="30S ribosomal protein S18, chloroplastic"/>
    <property type="match status" value="1"/>
</dbReference>
<dbReference type="InterPro" id="IPR018275">
    <property type="entry name" value="Ribosomal_bS18_CS"/>
</dbReference>
<evidence type="ECO:0000256" key="7">
    <source>
        <dbReference type="RuleBase" id="RU003910"/>
    </source>
</evidence>
<keyword evidence="8" id="KW-0934">Plastid</keyword>
<keyword evidence="2" id="KW-0699">rRNA-binding</keyword>
<geneLocation type="plastid" evidence="8"/>
<evidence type="ECO:0000313" key="8">
    <source>
        <dbReference type="EMBL" id="ANP26543.1"/>
    </source>
</evidence>
<evidence type="ECO:0000256" key="3">
    <source>
        <dbReference type="ARBA" id="ARBA00022884"/>
    </source>
</evidence>
<dbReference type="GO" id="GO:0006412">
    <property type="term" value="P:translation"/>
    <property type="evidence" value="ECO:0007669"/>
    <property type="project" value="InterPro"/>
</dbReference>
<evidence type="ECO:0000256" key="6">
    <source>
        <dbReference type="ARBA" id="ARBA00035266"/>
    </source>
</evidence>
<dbReference type="PRINTS" id="PR00974">
    <property type="entry name" value="RIBOSOMALS18"/>
</dbReference>
<dbReference type="GO" id="GO:0003735">
    <property type="term" value="F:structural constituent of ribosome"/>
    <property type="evidence" value="ECO:0007669"/>
    <property type="project" value="InterPro"/>
</dbReference>
<dbReference type="Gene3D" id="4.10.640.10">
    <property type="entry name" value="Ribosomal protein S18"/>
    <property type="match status" value="1"/>
</dbReference>
<gene>
    <name evidence="8" type="primary">rps18</name>
</gene>
<dbReference type="EMBL" id="KX171421">
    <property type="protein sequence ID" value="ANP26543.1"/>
    <property type="molecule type" value="Genomic_DNA"/>
</dbReference>